<comment type="caution">
    <text evidence="1">The sequence shown here is derived from an EMBL/GenBank/DDBJ whole genome shotgun (WGS) entry which is preliminary data.</text>
</comment>
<protein>
    <submittedName>
        <fullName evidence="1">Uncharacterized protein</fullName>
    </submittedName>
</protein>
<dbReference type="AlphaFoldDB" id="C4G7Y8"/>
<dbReference type="HOGENOM" id="CLU_3011848_0_0_9"/>
<dbReference type="STRING" id="626523.GCWU000342_00154"/>
<organism evidence="1 2">
    <name type="scientific">Shuttleworthella satelles DSM 14600</name>
    <dbReference type="NCBI Taxonomy" id="626523"/>
    <lineage>
        <taxon>Bacteria</taxon>
        <taxon>Bacillati</taxon>
        <taxon>Bacillota</taxon>
        <taxon>Clostridia</taxon>
        <taxon>Lachnospirales</taxon>
        <taxon>Lachnospiraceae</taxon>
        <taxon>Shuttleworthella</taxon>
    </lineage>
</organism>
<name>C4G7Y8_9FIRM</name>
<evidence type="ECO:0000313" key="1">
    <source>
        <dbReference type="EMBL" id="EEP28812.1"/>
    </source>
</evidence>
<evidence type="ECO:0000313" key="2">
    <source>
        <dbReference type="Proteomes" id="UP000003494"/>
    </source>
</evidence>
<accession>C4G7Y8</accession>
<sequence length="56" mass="6397">MQIRCQLYLYSIKSSVKAFQSTGPMRDPSAITREGEWMPKFQSTGPMRDPTPSFVL</sequence>
<keyword evidence="2" id="KW-1185">Reference proteome</keyword>
<gene>
    <name evidence="1" type="ORF">GCWU000342_00154</name>
</gene>
<reference evidence="1" key="1">
    <citation type="submission" date="2009-04" db="EMBL/GenBank/DDBJ databases">
        <authorList>
            <person name="Weinstock G."/>
            <person name="Sodergren E."/>
            <person name="Clifton S."/>
            <person name="Fulton L."/>
            <person name="Fulton B."/>
            <person name="Courtney L."/>
            <person name="Fronick C."/>
            <person name="Harrison M."/>
            <person name="Strong C."/>
            <person name="Farmer C."/>
            <person name="Delahaunty K."/>
            <person name="Markovic C."/>
            <person name="Hall O."/>
            <person name="Minx P."/>
            <person name="Tomlinson C."/>
            <person name="Mitreva M."/>
            <person name="Nelson J."/>
            <person name="Hou S."/>
            <person name="Wollam A."/>
            <person name="Pepin K.H."/>
            <person name="Johnson M."/>
            <person name="Bhonagiri V."/>
            <person name="Nash W.E."/>
            <person name="Warren W."/>
            <person name="Chinwalla A."/>
            <person name="Mardis E.R."/>
            <person name="Wilson R.K."/>
        </authorList>
    </citation>
    <scope>NUCLEOTIDE SEQUENCE [LARGE SCALE GENOMIC DNA]</scope>
    <source>
        <strain evidence="1">DSM 14600</strain>
    </source>
</reference>
<dbReference type="Proteomes" id="UP000003494">
    <property type="component" value="Unassembled WGS sequence"/>
</dbReference>
<dbReference type="EMBL" id="ACIP02000001">
    <property type="protein sequence ID" value="EEP28812.1"/>
    <property type="molecule type" value="Genomic_DNA"/>
</dbReference>
<proteinExistence type="predicted"/>